<keyword evidence="5 9" id="KW-0732">Signal</keyword>
<evidence type="ECO:0000313" key="11">
    <source>
        <dbReference type="EMBL" id="ORY44918.1"/>
    </source>
</evidence>
<dbReference type="InterPro" id="IPR007484">
    <property type="entry name" value="Peptidase_M28"/>
</dbReference>
<evidence type="ECO:0000256" key="9">
    <source>
        <dbReference type="RuleBase" id="RU361240"/>
    </source>
</evidence>
<dbReference type="EC" id="3.4.-.-" evidence="9"/>
<dbReference type="PANTHER" id="PTHR12147:SF56">
    <property type="entry name" value="AMINOPEPTIDASE YDR415C-RELATED"/>
    <property type="match status" value="1"/>
</dbReference>
<comment type="caution">
    <text evidence="11">The sequence shown here is derived from an EMBL/GenBank/DDBJ whole genome shotgun (WGS) entry which is preliminary data.</text>
</comment>
<dbReference type="STRING" id="329046.A0A1Y2CCZ9"/>
<comment type="similarity">
    <text evidence="8">Belongs to the peptidase M28 family. M28E subfamily.</text>
</comment>
<keyword evidence="12" id="KW-1185">Reference proteome</keyword>
<organism evidence="11 12">
    <name type="scientific">Rhizoclosmatium globosum</name>
    <dbReference type="NCBI Taxonomy" id="329046"/>
    <lineage>
        <taxon>Eukaryota</taxon>
        <taxon>Fungi</taxon>
        <taxon>Fungi incertae sedis</taxon>
        <taxon>Chytridiomycota</taxon>
        <taxon>Chytridiomycota incertae sedis</taxon>
        <taxon>Chytridiomycetes</taxon>
        <taxon>Chytridiales</taxon>
        <taxon>Chytriomycetaceae</taxon>
        <taxon>Rhizoclosmatium</taxon>
    </lineage>
</organism>
<keyword evidence="3 9" id="KW-0645">Protease</keyword>
<evidence type="ECO:0000256" key="3">
    <source>
        <dbReference type="ARBA" id="ARBA00022670"/>
    </source>
</evidence>
<evidence type="ECO:0000256" key="6">
    <source>
        <dbReference type="ARBA" id="ARBA00022801"/>
    </source>
</evidence>
<dbReference type="EMBL" id="MCGO01000021">
    <property type="protein sequence ID" value="ORY44918.1"/>
    <property type="molecule type" value="Genomic_DNA"/>
</dbReference>
<evidence type="ECO:0000256" key="5">
    <source>
        <dbReference type="ARBA" id="ARBA00022729"/>
    </source>
</evidence>
<dbReference type="PANTHER" id="PTHR12147">
    <property type="entry name" value="METALLOPEPTIDASE M28 FAMILY MEMBER"/>
    <property type="match status" value="1"/>
</dbReference>
<comment type="cofactor">
    <cofactor evidence="1">
        <name>Zn(2+)</name>
        <dbReference type="ChEBI" id="CHEBI:29105"/>
    </cofactor>
</comment>
<feature type="domain" description="Peptidase M28" evidence="10">
    <location>
        <begin position="187"/>
        <end position="380"/>
    </location>
</feature>
<keyword evidence="7 9" id="KW-0862">Zinc</keyword>
<name>A0A1Y2CCZ9_9FUNG</name>
<proteinExistence type="inferred from homology"/>
<dbReference type="Gene3D" id="3.40.630.10">
    <property type="entry name" value="Zn peptidases"/>
    <property type="match status" value="1"/>
</dbReference>
<evidence type="ECO:0000256" key="4">
    <source>
        <dbReference type="ARBA" id="ARBA00022723"/>
    </source>
</evidence>
<dbReference type="AlphaFoldDB" id="A0A1Y2CCZ9"/>
<dbReference type="GO" id="GO:0008235">
    <property type="term" value="F:metalloexopeptidase activity"/>
    <property type="evidence" value="ECO:0007669"/>
    <property type="project" value="InterPro"/>
</dbReference>
<keyword evidence="6 9" id="KW-0378">Hydrolase</keyword>
<keyword evidence="4 9" id="KW-0479">Metal-binding</keyword>
<dbReference type="GO" id="GO:0006508">
    <property type="term" value="P:proteolysis"/>
    <property type="evidence" value="ECO:0007669"/>
    <property type="project" value="UniProtKB-KW"/>
</dbReference>
<feature type="chain" id="PRO_5011809151" description="Peptide hydrolase" evidence="9">
    <location>
        <begin position="18"/>
        <end position="389"/>
    </location>
</feature>
<evidence type="ECO:0000256" key="1">
    <source>
        <dbReference type="ARBA" id="ARBA00001947"/>
    </source>
</evidence>
<evidence type="ECO:0000256" key="2">
    <source>
        <dbReference type="ARBA" id="ARBA00022438"/>
    </source>
</evidence>
<sequence>MLPILILSFATFTLGLAIKQEPLLINSDRYQGLKSDVTTLKHEGFRLISTTPSNNEWLSERDILALYQSKTRFIDRTDQDLESLVYLPPPSRFTPPSKATHQKTVLPLLDTISTDKLEDWLTKFTSFHTRYYQSTTGKEAAEFLYDLGVQLSRAASPTVKLTPIKFKHDWEQFSVILRLEAVVAPAGENEPVVILSAHSDSINQWNPWWGRAPGAEDDGSGCATIFEVLRILIESKFIPSRPIEFHFYSAEEAGLLGSQKVAASYKQRQIDVAGVYHADETGYTPKGKVPVIGVSQDYVDEELEGFLVVLLKEYVKGVDIVKTECGYACSDHASWTEAGYSATYLFDTRMEDGPEFVHGSGDTVSKISFEHMSRFVKLGLAFAVEMSLA</sequence>
<protein>
    <recommendedName>
        <fullName evidence="9">Peptide hydrolase</fullName>
        <ecNumber evidence="9">3.4.-.-</ecNumber>
    </recommendedName>
</protein>
<dbReference type="Pfam" id="PF04389">
    <property type="entry name" value="Peptidase_M28"/>
    <property type="match status" value="1"/>
</dbReference>
<gene>
    <name evidence="11" type="ORF">BCR33DRAFT_850402</name>
</gene>
<evidence type="ECO:0000259" key="10">
    <source>
        <dbReference type="Pfam" id="PF04389"/>
    </source>
</evidence>
<dbReference type="OrthoDB" id="2214at2759"/>
<dbReference type="GO" id="GO:0046872">
    <property type="term" value="F:metal ion binding"/>
    <property type="evidence" value="ECO:0007669"/>
    <property type="project" value="UniProtKB-KW"/>
</dbReference>
<reference evidence="11 12" key="1">
    <citation type="submission" date="2016-07" db="EMBL/GenBank/DDBJ databases">
        <title>Pervasive Adenine N6-methylation of Active Genes in Fungi.</title>
        <authorList>
            <consortium name="DOE Joint Genome Institute"/>
            <person name="Mondo S.J."/>
            <person name="Dannebaum R.O."/>
            <person name="Kuo R.C."/>
            <person name="Labutti K."/>
            <person name="Haridas S."/>
            <person name="Kuo A."/>
            <person name="Salamov A."/>
            <person name="Ahrendt S.R."/>
            <person name="Lipzen A."/>
            <person name="Sullivan W."/>
            <person name="Andreopoulos W.B."/>
            <person name="Clum A."/>
            <person name="Lindquist E."/>
            <person name="Daum C."/>
            <person name="Ramamoorthy G.K."/>
            <person name="Gryganskyi A."/>
            <person name="Culley D."/>
            <person name="Magnuson J.K."/>
            <person name="James T.Y."/>
            <person name="O'Malley M.A."/>
            <person name="Stajich J.E."/>
            <person name="Spatafora J.W."/>
            <person name="Visel A."/>
            <person name="Grigoriev I.V."/>
        </authorList>
    </citation>
    <scope>NUCLEOTIDE SEQUENCE [LARGE SCALE GENOMIC DNA]</scope>
    <source>
        <strain evidence="11 12">JEL800</strain>
    </source>
</reference>
<feature type="signal peptide" evidence="9">
    <location>
        <begin position="1"/>
        <end position="17"/>
    </location>
</feature>
<evidence type="ECO:0000256" key="8">
    <source>
        <dbReference type="ARBA" id="ARBA00043962"/>
    </source>
</evidence>
<dbReference type="Proteomes" id="UP000193642">
    <property type="component" value="Unassembled WGS sequence"/>
</dbReference>
<dbReference type="SUPFAM" id="SSF53187">
    <property type="entry name" value="Zn-dependent exopeptidases"/>
    <property type="match status" value="1"/>
</dbReference>
<evidence type="ECO:0000313" key="12">
    <source>
        <dbReference type="Proteomes" id="UP000193642"/>
    </source>
</evidence>
<accession>A0A1Y2CCZ9</accession>
<keyword evidence="2" id="KW-0031">Aminopeptidase</keyword>
<dbReference type="InterPro" id="IPR045175">
    <property type="entry name" value="M28_fam"/>
</dbReference>
<evidence type="ECO:0000256" key="7">
    <source>
        <dbReference type="ARBA" id="ARBA00022833"/>
    </source>
</evidence>
<dbReference type="GO" id="GO:0004177">
    <property type="term" value="F:aminopeptidase activity"/>
    <property type="evidence" value="ECO:0007669"/>
    <property type="project" value="UniProtKB-KW"/>
</dbReference>